<dbReference type="AlphaFoldDB" id="A0A369L4A8"/>
<gene>
    <name evidence="2" type="ORF">C1880_09360</name>
</gene>
<evidence type="ECO:0000313" key="3">
    <source>
        <dbReference type="Proteomes" id="UP000253792"/>
    </source>
</evidence>
<dbReference type="EMBL" id="PPTP01000011">
    <property type="protein sequence ID" value="RDB54334.1"/>
    <property type="molecule type" value="Genomic_DNA"/>
</dbReference>
<dbReference type="InterPro" id="IPR027954">
    <property type="entry name" value="Transcobalamin-like_C"/>
</dbReference>
<organism evidence="2 3">
    <name type="scientific">Senegalimassilia anaerobia</name>
    <dbReference type="NCBI Taxonomy" id="1473216"/>
    <lineage>
        <taxon>Bacteria</taxon>
        <taxon>Bacillati</taxon>
        <taxon>Actinomycetota</taxon>
        <taxon>Coriobacteriia</taxon>
        <taxon>Coriobacteriales</taxon>
        <taxon>Coriobacteriaceae</taxon>
        <taxon>Senegalimassilia</taxon>
    </lineage>
</organism>
<protein>
    <recommendedName>
        <fullName evidence="1">Transcobalamin-like C-terminal domain-containing protein</fullName>
    </recommendedName>
</protein>
<proteinExistence type="predicted"/>
<name>A0A369L4A8_9ACTN</name>
<evidence type="ECO:0000259" key="1">
    <source>
        <dbReference type="Pfam" id="PF14478"/>
    </source>
</evidence>
<reference evidence="2 3" key="1">
    <citation type="journal article" date="2018" name="Elife">
        <title>Discovery and characterization of a prevalent human gut bacterial enzyme sufficient for the inactivation of a family of plant toxins.</title>
        <authorList>
            <person name="Koppel N."/>
            <person name="Bisanz J.E."/>
            <person name="Pandelia M.E."/>
            <person name="Turnbaugh P.J."/>
            <person name="Balskus E.P."/>
        </authorList>
    </citation>
    <scope>NUCLEOTIDE SEQUENCE [LARGE SCALE GENOMIC DNA]</scope>
    <source>
        <strain evidence="3">anaerobia AP69FAA</strain>
    </source>
</reference>
<dbReference type="RefSeq" id="WP_114621236.1">
    <property type="nucleotide sequence ID" value="NZ_PPTP01000011.1"/>
</dbReference>
<dbReference type="Proteomes" id="UP000253792">
    <property type="component" value="Unassembled WGS sequence"/>
</dbReference>
<sequence>MNGLAEKQCGNGSGWTYAVNGSFPGKACGRYTLSGGESISWIYSTEKNPTMAM</sequence>
<evidence type="ECO:0000313" key="2">
    <source>
        <dbReference type="EMBL" id="RDB54334.1"/>
    </source>
</evidence>
<keyword evidence="3" id="KW-1185">Reference proteome</keyword>
<feature type="domain" description="Transcobalamin-like C-terminal" evidence="1">
    <location>
        <begin position="2"/>
        <end position="44"/>
    </location>
</feature>
<comment type="caution">
    <text evidence="2">The sequence shown here is derived from an EMBL/GenBank/DDBJ whole genome shotgun (WGS) entry which is preliminary data.</text>
</comment>
<dbReference type="Pfam" id="PF14478">
    <property type="entry name" value="DUF4430"/>
    <property type="match status" value="1"/>
</dbReference>
<dbReference type="OrthoDB" id="9004184at2"/>
<accession>A0A369L4A8</accession>